<feature type="domain" description="Cathepsin propeptide inhibitor" evidence="11">
    <location>
        <begin position="44"/>
        <end position="99"/>
    </location>
</feature>
<accession>A0A8J4UZG6</accession>
<dbReference type="InterPro" id="IPR013201">
    <property type="entry name" value="Prot_inhib_I29"/>
</dbReference>
<keyword evidence="3" id="KW-0645">Protease</keyword>
<dbReference type="OrthoDB" id="10259130at2759"/>
<sequence>MFKKILLITLIIMVATIAITAASNNKGGKHHNRRFHEDHYKDKFIKWMGRKKLLYSSEHFQNRYENFKDNVDFIENWNDQDSDTILGLNDFSDLSNIEYKQLYLGAYVDASGYDQESALLKNSFSASIADEVPSHLDWRVKGAVSHVKNQGHCGSCYTFSTTGALEGANFIATGEMTTLSEQQLVDCTRTYGNEGCEGGLMVPSFQYIIDNGGINSEESYPYIGKDKQECKFDPSNIAANMSGIVKVKRGSEESLLEAIQKSPVAIAIDAGQRSFQHYQSGVYYDSKCSRVHLSHAVLLVGYGTDETSVNPNYWIVKNSWGEAWGQQGYVYMARDRNNHCGISSMASYPLL</sequence>
<gene>
    <name evidence="12" type="ORF">CYY_005681</name>
</gene>
<keyword evidence="5" id="KW-0788">Thiol protease</keyword>
<organism evidence="12 13">
    <name type="scientific">Polysphondylium violaceum</name>
    <dbReference type="NCBI Taxonomy" id="133409"/>
    <lineage>
        <taxon>Eukaryota</taxon>
        <taxon>Amoebozoa</taxon>
        <taxon>Evosea</taxon>
        <taxon>Eumycetozoa</taxon>
        <taxon>Dictyostelia</taxon>
        <taxon>Dictyosteliales</taxon>
        <taxon>Dictyosteliaceae</taxon>
        <taxon>Polysphondylium</taxon>
    </lineage>
</organism>
<dbReference type="PANTHER" id="PTHR12411">
    <property type="entry name" value="CYSTEINE PROTEASE FAMILY C1-RELATED"/>
    <property type="match status" value="1"/>
</dbReference>
<dbReference type="PROSITE" id="PS00639">
    <property type="entry name" value="THIOL_PROTEASE_HIS"/>
    <property type="match status" value="1"/>
</dbReference>
<keyword evidence="6" id="KW-0865">Zymogen</keyword>
<comment type="subcellular location">
    <subcellularLocation>
        <location evidence="1">Lysosome</location>
    </subcellularLocation>
</comment>
<dbReference type="InterPro" id="IPR000169">
    <property type="entry name" value="Pept_cys_AS"/>
</dbReference>
<evidence type="ECO:0000259" key="11">
    <source>
        <dbReference type="SMART" id="SM00848"/>
    </source>
</evidence>
<dbReference type="Pfam" id="PF00112">
    <property type="entry name" value="Peptidase_C1"/>
    <property type="match status" value="1"/>
</dbReference>
<name>A0A8J4UZG6_9MYCE</name>
<dbReference type="Pfam" id="PF08246">
    <property type="entry name" value="Inhibitor_I29"/>
    <property type="match status" value="1"/>
</dbReference>
<evidence type="ECO:0000256" key="8">
    <source>
        <dbReference type="ARBA" id="ARBA00023228"/>
    </source>
</evidence>
<feature type="signal peptide" evidence="9">
    <location>
        <begin position="1"/>
        <end position="22"/>
    </location>
</feature>
<evidence type="ECO:0000313" key="12">
    <source>
        <dbReference type="EMBL" id="KAF2073003.1"/>
    </source>
</evidence>
<dbReference type="AlphaFoldDB" id="A0A8J4UZG6"/>
<evidence type="ECO:0000256" key="1">
    <source>
        <dbReference type="ARBA" id="ARBA00004371"/>
    </source>
</evidence>
<dbReference type="GO" id="GO:0005764">
    <property type="term" value="C:lysosome"/>
    <property type="evidence" value="ECO:0007669"/>
    <property type="project" value="UniProtKB-SubCell"/>
</dbReference>
<dbReference type="InterPro" id="IPR000668">
    <property type="entry name" value="Peptidase_C1A_C"/>
</dbReference>
<reference evidence="12" key="1">
    <citation type="submission" date="2020-01" db="EMBL/GenBank/DDBJ databases">
        <title>Development of genomics and gene disruption for Polysphondylium violaceum indicates a role for the polyketide synthase stlB in stalk morphogenesis.</title>
        <authorList>
            <person name="Narita B."/>
            <person name="Kawabe Y."/>
            <person name="Kin K."/>
            <person name="Saito T."/>
            <person name="Gibbs R."/>
            <person name="Kuspa A."/>
            <person name="Muzny D."/>
            <person name="Queller D."/>
            <person name="Richards S."/>
            <person name="Strassman J."/>
            <person name="Sucgang R."/>
            <person name="Worley K."/>
            <person name="Schaap P."/>
        </authorList>
    </citation>
    <scope>NUCLEOTIDE SEQUENCE</scope>
    <source>
        <strain evidence="12">QSvi11</strain>
    </source>
</reference>
<keyword evidence="8" id="KW-0458">Lysosome</keyword>
<evidence type="ECO:0000256" key="6">
    <source>
        <dbReference type="ARBA" id="ARBA00023145"/>
    </source>
</evidence>
<dbReference type="Proteomes" id="UP000695562">
    <property type="component" value="Unassembled WGS sequence"/>
</dbReference>
<comment type="caution">
    <text evidence="12">The sequence shown here is derived from an EMBL/GenBank/DDBJ whole genome shotgun (WGS) entry which is preliminary data.</text>
</comment>
<keyword evidence="13" id="KW-1185">Reference proteome</keyword>
<dbReference type="EMBL" id="AJWJ01000233">
    <property type="protein sequence ID" value="KAF2073003.1"/>
    <property type="molecule type" value="Genomic_DNA"/>
</dbReference>
<dbReference type="InterPro" id="IPR025661">
    <property type="entry name" value="Pept_asp_AS"/>
</dbReference>
<evidence type="ECO:0000256" key="7">
    <source>
        <dbReference type="ARBA" id="ARBA00023157"/>
    </source>
</evidence>
<evidence type="ECO:0000313" key="13">
    <source>
        <dbReference type="Proteomes" id="UP000695562"/>
    </source>
</evidence>
<comment type="similarity">
    <text evidence="2">Belongs to the peptidase C1 family.</text>
</comment>
<evidence type="ECO:0000256" key="2">
    <source>
        <dbReference type="ARBA" id="ARBA00008455"/>
    </source>
</evidence>
<dbReference type="PROSITE" id="PS00640">
    <property type="entry name" value="THIOL_PROTEASE_ASN"/>
    <property type="match status" value="1"/>
</dbReference>
<dbReference type="FunFam" id="3.90.70.10:FF:000039">
    <property type="entry name" value="Cysteine proteinase 2, putative"/>
    <property type="match status" value="1"/>
</dbReference>
<dbReference type="SMART" id="SM00645">
    <property type="entry name" value="Pept_C1"/>
    <property type="match status" value="1"/>
</dbReference>
<dbReference type="InterPro" id="IPR038765">
    <property type="entry name" value="Papain-like_cys_pep_sf"/>
</dbReference>
<feature type="chain" id="PRO_5035303250" evidence="9">
    <location>
        <begin position="23"/>
        <end position="351"/>
    </location>
</feature>
<keyword evidence="4 9" id="KW-0732">Signal</keyword>
<dbReference type="GO" id="GO:0008234">
    <property type="term" value="F:cysteine-type peptidase activity"/>
    <property type="evidence" value="ECO:0007669"/>
    <property type="project" value="UniProtKB-KW"/>
</dbReference>
<dbReference type="PROSITE" id="PS00139">
    <property type="entry name" value="THIOL_PROTEASE_CYS"/>
    <property type="match status" value="1"/>
</dbReference>
<evidence type="ECO:0000256" key="5">
    <source>
        <dbReference type="ARBA" id="ARBA00022807"/>
    </source>
</evidence>
<dbReference type="InterPro" id="IPR039417">
    <property type="entry name" value="Peptidase_C1A_papain-like"/>
</dbReference>
<proteinExistence type="inferred from homology"/>
<feature type="domain" description="Peptidase C1A papain C-terminal" evidence="10">
    <location>
        <begin position="132"/>
        <end position="350"/>
    </location>
</feature>
<dbReference type="InterPro" id="IPR013128">
    <property type="entry name" value="Peptidase_C1A"/>
</dbReference>
<protein>
    <submittedName>
        <fullName evidence="12">Uncharacterized protein</fullName>
    </submittedName>
</protein>
<dbReference type="Gene3D" id="3.90.70.10">
    <property type="entry name" value="Cysteine proteinases"/>
    <property type="match status" value="1"/>
</dbReference>
<dbReference type="SUPFAM" id="SSF54001">
    <property type="entry name" value="Cysteine proteinases"/>
    <property type="match status" value="1"/>
</dbReference>
<evidence type="ECO:0000256" key="4">
    <source>
        <dbReference type="ARBA" id="ARBA00022729"/>
    </source>
</evidence>
<dbReference type="CDD" id="cd02248">
    <property type="entry name" value="Peptidase_C1A"/>
    <property type="match status" value="1"/>
</dbReference>
<dbReference type="InterPro" id="IPR025660">
    <property type="entry name" value="Pept_his_AS"/>
</dbReference>
<evidence type="ECO:0000259" key="10">
    <source>
        <dbReference type="SMART" id="SM00645"/>
    </source>
</evidence>
<keyword evidence="5" id="KW-0378">Hydrolase</keyword>
<dbReference type="GO" id="GO:0006508">
    <property type="term" value="P:proteolysis"/>
    <property type="evidence" value="ECO:0007669"/>
    <property type="project" value="UniProtKB-KW"/>
</dbReference>
<keyword evidence="7" id="KW-1015">Disulfide bond</keyword>
<dbReference type="PRINTS" id="PR00705">
    <property type="entry name" value="PAPAIN"/>
</dbReference>
<evidence type="ECO:0000256" key="3">
    <source>
        <dbReference type="ARBA" id="ARBA00022670"/>
    </source>
</evidence>
<evidence type="ECO:0000256" key="9">
    <source>
        <dbReference type="SAM" id="SignalP"/>
    </source>
</evidence>
<dbReference type="SMART" id="SM00848">
    <property type="entry name" value="Inhibitor_I29"/>
    <property type="match status" value="1"/>
</dbReference>